<keyword evidence="1" id="KW-0472">Membrane</keyword>
<gene>
    <name evidence="2" type="ORF">SAMN04487928_13211</name>
</gene>
<evidence type="ECO:0000256" key="1">
    <source>
        <dbReference type="SAM" id="Phobius"/>
    </source>
</evidence>
<dbReference type="Proteomes" id="UP000182624">
    <property type="component" value="Unassembled WGS sequence"/>
</dbReference>
<organism evidence="2 3">
    <name type="scientific">Butyrivibrio proteoclasticus</name>
    <dbReference type="NCBI Taxonomy" id="43305"/>
    <lineage>
        <taxon>Bacteria</taxon>
        <taxon>Bacillati</taxon>
        <taxon>Bacillota</taxon>
        <taxon>Clostridia</taxon>
        <taxon>Lachnospirales</taxon>
        <taxon>Lachnospiraceae</taxon>
        <taxon>Butyrivibrio</taxon>
    </lineage>
</organism>
<keyword evidence="1" id="KW-1133">Transmembrane helix</keyword>
<protein>
    <recommendedName>
        <fullName evidence="4">ABC transporter permease protein</fullName>
    </recommendedName>
</protein>
<feature type="transmembrane region" description="Helical" evidence="1">
    <location>
        <begin position="114"/>
        <end position="138"/>
    </location>
</feature>
<evidence type="ECO:0000313" key="3">
    <source>
        <dbReference type="Proteomes" id="UP000182624"/>
    </source>
</evidence>
<evidence type="ECO:0000313" key="2">
    <source>
        <dbReference type="EMBL" id="SFQ31073.1"/>
    </source>
</evidence>
<keyword evidence="3" id="KW-1185">Reference proteome</keyword>
<feature type="transmembrane region" description="Helical" evidence="1">
    <location>
        <begin position="7"/>
        <end position="26"/>
    </location>
</feature>
<dbReference type="AlphaFoldDB" id="A0A1I5XGI5"/>
<name>A0A1I5XGI5_9FIRM</name>
<feature type="transmembrane region" description="Helical" evidence="1">
    <location>
        <begin position="200"/>
        <end position="220"/>
    </location>
</feature>
<evidence type="ECO:0008006" key="4">
    <source>
        <dbReference type="Google" id="ProtNLM"/>
    </source>
</evidence>
<feature type="transmembrane region" description="Helical" evidence="1">
    <location>
        <begin position="32"/>
        <end position="52"/>
    </location>
</feature>
<dbReference type="EMBL" id="FOXO01000032">
    <property type="protein sequence ID" value="SFQ31073.1"/>
    <property type="molecule type" value="Genomic_DNA"/>
</dbReference>
<keyword evidence="1" id="KW-0812">Transmembrane</keyword>
<proteinExistence type="predicted"/>
<reference evidence="3" key="1">
    <citation type="submission" date="2016-10" db="EMBL/GenBank/DDBJ databases">
        <authorList>
            <person name="Varghese N."/>
            <person name="Submissions S."/>
        </authorList>
    </citation>
    <scope>NUCLEOTIDE SEQUENCE [LARGE SCALE GENOMIC DNA]</scope>
    <source>
        <strain evidence="3">P18</strain>
    </source>
</reference>
<feature type="transmembrane region" description="Helical" evidence="1">
    <location>
        <begin position="150"/>
        <end position="180"/>
    </location>
</feature>
<sequence>MLKKSSTLTIPTVVTLIFLGVIYSVAPHGICSSFLLSALFIYFICLFLSIYLNGGENDIYEETLFLHCLDIHSYYFSRELLLITLDLCYTLVLTLVPTILFLMDNGRFNRQMELADIACGGGHIFMCGLGGMMTGDFFHPRIFRKRRDAIIGAIAISMLAVSKEGLIDCSSAFSILNFILPPITDGLKSVGSNSYFEPREMMLICMHLAVYCLLIMIVKIKMLEKKKFRY</sequence>
<accession>A0A1I5XGI5</accession>
<feature type="transmembrane region" description="Helical" evidence="1">
    <location>
        <begin position="80"/>
        <end position="102"/>
    </location>
</feature>